<reference evidence="1 2" key="1">
    <citation type="journal article" date="2015" name="Fungal Genet. Biol.">
        <title>Evolution of novel wood decay mechanisms in Agaricales revealed by the genome sequences of Fistulina hepatica and Cylindrobasidium torrendii.</title>
        <authorList>
            <person name="Floudas D."/>
            <person name="Held B.W."/>
            <person name="Riley R."/>
            <person name="Nagy L.G."/>
            <person name="Koehler G."/>
            <person name="Ransdell A.S."/>
            <person name="Younus H."/>
            <person name="Chow J."/>
            <person name="Chiniquy J."/>
            <person name="Lipzen A."/>
            <person name="Tritt A."/>
            <person name="Sun H."/>
            <person name="Haridas S."/>
            <person name="LaButti K."/>
            <person name="Ohm R.A."/>
            <person name="Kues U."/>
            <person name="Blanchette R.A."/>
            <person name="Grigoriev I.V."/>
            <person name="Minto R.E."/>
            <person name="Hibbett D.S."/>
        </authorList>
    </citation>
    <scope>NUCLEOTIDE SEQUENCE [LARGE SCALE GENOMIC DNA]</scope>
    <source>
        <strain evidence="1 2">FP15055 ss-10</strain>
    </source>
</reference>
<name>A0A0D7B7P4_9AGAR</name>
<accession>A0A0D7B7P4</accession>
<evidence type="ECO:0000313" key="1">
    <source>
        <dbReference type="EMBL" id="KIY66573.1"/>
    </source>
</evidence>
<dbReference type="EMBL" id="KN880550">
    <property type="protein sequence ID" value="KIY66573.1"/>
    <property type="molecule type" value="Genomic_DNA"/>
</dbReference>
<organism evidence="1 2">
    <name type="scientific">Cylindrobasidium torrendii FP15055 ss-10</name>
    <dbReference type="NCBI Taxonomy" id="1314674"/>
    <lineage>
        <taxon>Eukaryota</taxon>
        <taxon>Fungi</taxon>
        <taxon>Dikarya</taxon>
        <taxon>Basidiomycota</taxon>
        <taxon>Agaricomycotina</taxon>
        <taxon>Agaricomycetes</taxon>
        <taxon>Agaricomycetidae</taxon>
        <taxon>Agaricales</taxon>
        <taxon>Marasmiineae</taxon>
        <taxon>Physalacriaceae</taxon>
        <taxon>Cylindrobasidium</taxon>
    </lineage>
</organism>
<dbReference type="InterPro" id="IPR032675">
    <property type="entry name" value="LRR_dom_sf"/>
</dbReference>
<proteinExistence type="predicted"/>
<dbReference type="SUPFAM" id="SSF52047">
    <property type="entry name" value="RNI-like"/>
    <property type="match status" value="1"/>
</dbReference>
<evidence type="ECO:0008006" key="3">
    <source>
        <dbReference type="Google" id="ProtNLM"/>
    </source>
</evidence>
<dbReference type="Proteomes" id="UP000054007">
    <property type="component" value="Unassembled WGS sequence"/>
</dbReference>
<feature type="non-terminal residue" evidence="1">
    <location>
        <position position="364"/>
    </location>
</feature>
<keyword evidence="2" id="KW-1185">Reference proteome</keyword>
<protein>
    <recommendedName>
        <fullName evidence="3">F-box domain-containing protein</fullName>
    </recommendedName>
</protein>
<sequence>MELTELQYHTRTLVSFVTPYASRIIELAIFLPSSAVKEFSPLRERMTSLSSLLLHDTPRAKWNDMHFKMPPFEGCPLKRLVLRDVDFPSTYVAGKLSDTWVNIVHLELLATPNGIIHPGLSLEQIVEVLGLTRHLRTAVIHLEHAYSMGDFPEVDITCPQLVHLTINWHDDQYPLRLATQLINSLTFPALEHLIFDNRVSRPRQSIPSFTSFASVVTAIERSRAPLKSLQCSNGSFGYDDILRLCEVAPHLESLVIHRLVERRDGPSWVRALMPDESHAVLLPRLRVLGLGGDLDEMDTTLDVPKVALDIIAMAHRRRALGSFQMLMADWKERSFSKSPEIAMRTLREEFANCVGFQFRDNILL</sequence>
<evidence type="ECO:0000313" key="2">
    <source>
        <dbReference type="Proteomes" id="UP000054007"/>
    </source>
</evidence>
<gene>
    <name evidence="1" type="ORF">CYLTODRAFT_423285</name>
</gene>
<dbReference type="AlphaFoldDB" id="A0A0D7B7P4"/>
<dbReference type="Gene3D" id="3.80.10.10">
    <property type="entry name" value="Ribonuclease Inhibitor"/>
    <property type="match status" value="1"/>
</dbReference>